<keyword evidence="2" id="KW-1185">Reference proteome</keyword>
<name>A0ABV4VDV7_9GAMM</name>
<evidence type="ECO:0000313" key="2">
    <source>
        <dbReference type="Proteomes" id="UP001576708"/>
    </source>
</evidence>
<dbReference type="RefSeq" id="WP_342200549.1">
    <property type="nucleotide sequence ID" value="NZ_JBCATE010000001.1"/>
</dbReference>
<reference evidence="1 2" key="1">
    <citation type="submission" date="2024-09" db="EMBL/GenBank/DDBJ databases">
        <authorList>
            <person name="Zhang Y."/>
        </authorList>
    </citation>
    <scope>NUCLEOTIDE SEQUENCE [LARGE SCALE GENOMIC DNA]</scope>
    <source>
        <strain evidence="1 2">ZJ318</strain>
    </source>
</reference>
<accession>A0ABV4VDV7</accession>
<dbReference type="InterPro" id="IPR035948">
    <property type="entry name" value="YwqG-like_sf"/>
</dbReference>
<organism evidence="1 2">
    <name type="scientific">Shewanella mangrovisoli</name>
    <dbReference type="NCBI Taxonomy" id="2864211"/>
    <lineage>
        <taxon>Bacteria</taxon>
        <taxon>Pseudomonadati</taxon>
        <taxon>Pseudomonadota</taxon>
        <taxon>Gammaproteobacteria</taxon>
        <taxon>Alteromonadales</taxon>
        <taxon>Shewanellaceae</taxon>
        <taxon>Shewanella</taxon>
    </lineage>
</organism>
<protein>
    <recommendedName>
        <fullName evidence="3">DUF1963 domain-containing protein</fullName>
    </recommendedName>
</protein>
<sequence>MINLLINKSDLAEMNETSFGGKPVKNKGEDFHWPTCACCNLPMQFLAKISVEEELHQIFMCQNDPGMCDDSDADGGGNAVIVIKPFDLEFVQVPSEGKTLRDTAHSAQVVSVDGDDYETARREWAEKNGVSPREVLGQISGEPAWIQGDETPNCTACNEPMEFVAQLEQGPNWETEMNFGGGGVAYSFVCHCDGSASFLWQC</sequence>
<evidence type="ECO:0008006" key="3">
    <source>
        <dbReference type="Google" id="ProtNLM"/>
    </source>
</evidence>
<evidence type="ECO:0000313" key="1">
    <source>
        <dbReference type="EMBL" id="MFB2618468.1"/>
    </source>
</evidence>
<dbReference type="EMBL" id="JBHFGU010000001">
    <property type="protein sequence ID" value="MFB2618468.1"/>
    <property type="molecule type" value="Genomic_DNA"/>
</dbReference>
<dbReference type="Proteomes" id="UP001576708">
    <property type="component" value="Unassembled WGS sequence"/>
</dbReference>
<proteinExistence type="predicted"/>
<dbReference type="SUPFAM" id="SSF103032">
    <property type="entry name" value="Hypothetical protein YwqG"/>
    <property type="match status" value="1"/>
</dbReference>
<gene>
    <name evidence="1" type="ORF">ACE02W_01410</name>
</gene>
<comment type="caution">
    <text evidence="1">The sequence shown here is derived from an EMBL/GenBank/DDBJ whole genome shotgun (WGS) entry which is preliminary data.</text>
</comment>